<sequence>MVSAIEKSKLSEIYSYPYFPRGPGTAIGENFGILFLSRDQPFDLCVQRIGIRSTTISTMQCEKSINGSIVQLFRNLLSTPIAWRLKGLELIGDSNQKYLDFESGYVPVTLEKHRFFRLMIGSWILMSVILTNCYDGFMISSLNSPLLKTNTPETFQDLICQEKHIIDKYKEVDSKLCYKILSEDSTQFLTLIYSKMWHKLVVQHAESMRWAESASLDTIIILLLGNGNPLVPHNFKYSKSFEKTIKDMSQIQADTIYDEVVKCGKSVIIFNPYVMRSKFNDMSKKYFPIKFYKGKDILNIALGGLTFEGGGNSKVPQYFQSLIESGIQARLDSEWATRGYSRKAGYTMPEQEYDRVRLGGAILTRFILYGVLIGSSMLIWILS</sequence>
<keyword evidence="1" id="KW-0472">Membrane</keyword>
<evidence type="ECO:0000256" key="1">
    <source>
        <dbReference type="SAM" id="Phobius"/>
    </source>
</evidence>
<organism evidence="2 3">
    <name type="scientific">Folsomia candida</name>
    <name type="common">Springtail</name>
    <dbReference type="NCBI Taxonomy" id="158441"/>
    <lineage>
        <taxon>Eukaryota</taxon>
        <taxon>Metazoa</taxon>
        <taxon>Ecdysozoa</taxon>
        <taxon>Arthropoda</taxon>
        <taxon>Hexapoda</taxon>
        <taxon>Collembola</taxon>
        <taxon>Entomobryomorpha</taxon>
        <taxon>Isotomoidea</taxon>
        <taxon>Isotomidae</taxon>
        <taxon>Proisotominae</taxon>
        <taxon>Folsomia</taxon>
    </lineage>
</organism>
<evidence type="ECO:0000313" key="2">
    <source>
        <dbReference type="EMBL" id="OXA42061.1"/>
    </source>
</evidence>
<evidence type="ECO:0000313" key="3">
    <source>
        <dbReference type="Proteomes" id="UP000198287"/>
    </source>
</evidence>
<proteinExistence type="predicted"/>
<protein>
    <submittedName>
        <fullName evidence="2">Uncharacterized protein</fullName>
    </submittedName>
</protein>
<reference evidence="2 3" key="1">
    <citation type="submission" date="2015-12" db="EMBL/GenBank/DDBJ databases">
        <title>The genome of Folsomia candida.</title>
        <authorList>
            <person name="Faddeeva A."/>
            <person name="Derks M.F."/>
            <person name="Anvar Y."/>
            <person name="Smit S."/>
            <person name="Van Straalen N."/>
            <person name="Roelofs D."/>
        </authorList>
    </citation>
    <scope>NUCLEOTIDE SEQUENCE [LARGE SCALE GENOMIC DNA]</scope>
    <source>
        <strain evidence="2 3">VU population</strain>
        <tissue evidence="2">Whole body</tissue>
    </source>
</reference>
<comment type="caution">
    <text evidence="2">The sequence shown here is derived from an EMBL/GenBank/DDBJ whole genome shotgun (WGS) entry which is preliminary data.</text>
</comment>
<gene>
    <name evidence="2" type="ORF">Fcan01_23263</name>
</gene>
<keyword evidence="3" id="KW-1185">Reference proteome</keyword>
<dbReference type="AlphaFoldDB" id="A0A226DBP7"/>
<dbReference type="EMBL" id="LNIX01000027">
    <property type="protein sequence ID" value="OXA42061.1"/>
    <property type="molecule type" value="Genomic_DNA"/>
</dbReference>
<keyword evidence="1" id="KW-0812">Transmembrane</keyword>
<accession>A0A226DBP7</accession>
<feature type="transmembrane region" description="Helical" evidence="1">
    <location>
        <begin position="362"/>
        <end position="382"/>
    </location>
</feature>
<keyword evidence="1" id="KW-1133">Transmembrane helix</keyword>
<dbReference type="Proteomes" id="UP000198287">
    <property type="component" value="Unassembled WGS sequence"/>
</dbReference>
<name>A0A226DBP7_FOLCA</name>